<dbReference type="SUPFAM" id="SSF56672">
    <property type="entry name" value="DNA/RNA polymerases"/>
    <property type="match status" value="1"/>
</dbReference>
<keyword evidence="1" id="KW-1185">Reference proteome</keyword>
<name>A0A5S6Q745_TRIMR</name>
<dbReference type="Proteomes" id="UP000046395">
    <property type="component" value="Unassembled WGS sequence"/>
</dbReference>
<evidence type="ECO:0000313" key="2">
    <source>
        <dbReference type="WBParaSite" id="TMUE_1000003029.1"/>
    </source>
</evidence>
<accession>A0A5S6Q745</accession>
<dbReference type="STRING" id="70415.A0A5S6Q745"/>
<dbReference type="PANTHER" id="PTHR47331">
    <property type="entry name" value="PHD-TYPE DOMAIN-CONTAINING PROTEIN"/>
    <property type="match status" value="1"/>
</dbReference>
<dbReference type="WBParaSite" id="TMUE_1000003029.1">
    <property type="protein sequence ID" value="TMUE_1000003029.1"/>
    <property type="gene ID" value="WBGene00298585"/>
</dbReference>
<reference evidence="2" key="1">
    <citation type="submission" date="2019-12" db="UniProtKB">
        <authorList>
            <consortium name="WormBaseParasite"/>
        </authorList>
    </citation>
    <scope>IDENTIFICATION</scope>
</reference>
<dbReference type="InterPro" id="IPR043502">
    <property type="entry name" value="DNA/RNA_pol_sf"/>
</dbReference>
<protein>
    <submittedName>
        <fullName evidence="2">Reverse transcriptase domain-containing protein</fullName>
    </submittedName>
</protein>
<proteinExistence type="predicted"/>
<dbReference type="AlphaFoldDB" id="A0A5S6Q745"/>
<organism evidence="1 2">
    <name type="scientific">Trichuris muris</name>
    <name type="common">Mouse whipworm</name>
    <dbReference type="NCBI Taxonomy" id="70415"/>
    <lineage>
        <taxon>Eukaryota</taxon>
        <taxon>Metazoa</taxon>
        <taxon>Ecdysozoa</taxon>
        <taxon>Nematoda</taxon>
        <taxon>Enoplea</taxon>
        <taxon>Dorylaimia</taxon>
        <taxon>Trichinellida</taxon>
        <taxon>Trichuridae</taxon>
        <taxon>Trichuris</taxon>
    </lineage>
</organism>
<sequence>MIVLERLDLAAGVSRLKRLRERWDHFSDLPLVDRLGGAIQVLVGIIVPAANRHYDVREPEPAVKGPVGIRTPFGWTVVSHVPHADGCLDSARTYFVGNSHCCSVPNEETILKRQLEKFWHIESYGTEMTKRKRDTEENVAGALLRATTRFDGGRYEVGLIWKSPQLPLLDNRKAALWRFFANERCVIKNPVIAKSYENFMENLLALRQARKLNPSELKGPAGRTWYLSHHAVVYGKRPHKVRVIFDASARYRGVSLNDCLMKGPDFLVDLPGLLLKFRRRMVPLSADIESMCHQVCVPESERSVLRFFWRRPGSDEPPTVHEMCVHVFGVSSSPSSCMYALRRAAEDRKALYPLAARKISKNMYVYNLLDSVDTVEEAKALHQEVTALLNASGFRLRKWASSSRELLRNTSE</sequence>
<dbReference type="PANTHER" id="PTHR47331:SF1">
    <property type="entry name" value="GAG-LIKE PROTEIN"/>
    <property type="match status" value="1"/>
</dbReference>
<evidence type="ECO:0000313" key="1">
    <source>
        <dbReference type="Proteomes" id="UP000046395"/>
    </source>
</evidence>